<proteinExistence type="predicted"/>
<name>F4L6W3_HALH1</name>
<keyword evidence="2" id="KW-1185">Reference proteome</keyword>
<protein>
    <submittedName>
        <fullName evidence="1">Uncharacterized protein</fullName>
    </submittedName>
</protein>
<dbReference type="STRING" id="760192.Halhy_4070"/>
<dbReference type="AlphaFoldDB" id="F4L6W3"/>
<dbReference type="EMBL" id="CP002691">
    <property type="protein sequence ID" value="AEE51918.1"/>
    <property type="molecule type" value="Genomic_DNA"/>
</dbReference>
<dbReference type="RefSeq" id="WP_013766456.1">
    <property type="nucleotide sequence ID" value="NC_015510.1"/>
</dbReference>
<gene>
    <name evidence="1" type="ordered locus">Halhy_4070</name>
</gene>
<reference key="2">
    <citation type="submission" date="2011-04" db="EMBL/GenBank/DDBJ databases">
        <title>Complete sequence of chromosome of Haliscomenobacter hydrossis DSM 1100.</title>
        <authorList>
            <consortium name="US DOE Joint Genome Institute (JGI-PGF)"/>
            <person name="Lucas S."/>
            <person name="Han J."/>
            <person name="Lapidus A."/>
            <person name="Bruce D."/>
            <person name="Goodwin L."/>
            <person name="Pitluck S."/>
            <person name="Peters L."/>
            <person name="Kyrpides N."/>
            <person name="Mavromatis K."/>
            <person name="Ivanova N."/>
            <person name="Ovchinnikova G."/>
            <person name="Pagani I."/>
            <person name="Daligault H."/>
            <person name="Detter J.C."/>
            <person name="Han C."/>
            <person name="Land M."/>
            <person name="Hauser L."/>
            <person name="Markowitz V."/>
            <person name="Cheng J.-F."/>
            <person name="Hugenholtz P."/>
            <person name="Woyke T."/>
            <person name="Wu D."/>
            <person name="Verbarg S."/>
            <person name="Frueling A."/>
            <person name="Brambilla E."/>
            <person name="Klenk H.-P."/>
            <person name="Eisen J.A."/>
        </authorList>
    </citation>
    <scope>NUCLEOTIDE SEQUENCE</scope>
    <source>
        <strain>DSM 1100</strain>
    </source>
</reference>
<evidence type="ECO:0000313" key="2">
    <source>
        <dbReference type="Proteomes" id="UP000008461"/>
    </source>
</evidence>
<dbReference type="OrthoDB" id="982055at2"/>
<evidence type="ECO:0000313" key="1">
    <source>
        <dbReference type="EMBL" id="AEE51918.1"/>
    </source>
</evidence>
<organism evidence="1 2">
    <name type="scientific">Haliscomenobacter hydrossis (strain ATCC 27775 / DSM 1100 / LMG 10767 / O)</name>
    <dbReference type="NCBI Taxonomy" id="760192"/>
    <lineage>
        <taxon>Bacteria</taxon>
        <taxon>Pseudomonadati</taxon>
        <taxon>Bacteroidota</taxon>
        <taxon>Saprospiria</taxon>
        <taxon>Saprospirales</taxon>
        <taxon>Haliscomenobacteraceae</taxon>
        <taxon>Haliscomenobacter</taxon>
    </lineage>
</organism>
<reference evidence="1 2" key="1">
    <citation type="journal article" date="2011" name="Stand. Genomic Sci.">
        <title>Complete genome sequence of Haliscomenobacter hydrossis type strain (O).</title>
        <authorList>
            <consortium name="US DOE Joint Genome Institute (JGI-PGF)"/>
            <person name="Daligault H."/>
            <person name="Lapidus A."/>
            <person name="Zeytun A."/>
            <person name="Nolan M."/>
            <person name="Lucas S."/>
            <person name="Del Rio T.G."/>
            <person name="Tice H."/>
            <person name="Cheng J.F."/>
            <person name="Tapia R."/>
            <person name="Han C."/>
            <person name="Goodwin L."/>
            <person name="Pitluck S."/>
            <person name="Liolios K."/>
            <person name="Pagani I."/>
            <person name="Ivanova N."/>
            <person name="Huntemann M."/>
            <person name="Mavromatis K."/>
            <person name="Mikhailova N."/>
            <person name="Pati A."/>
            <person name="Chen A."/>
            <person name="Palaniappan K."/>
            <person name="Land M."/>
            <person name="Hauser L."/>
            <person name="Brambilla E.M."/>
            <person name="Rohde M."/>
            <person name="Verbarg S."/>
            <person name="Goker M."/>
            <person name="Bristow J."/>
            <person name="Eisen J.A."/>
            <person name="Markowitz V."/>
            <person name="Hugenholtz P."/>
            <person name="Kyrpides N.C."/>
            <person name="Klenk H.P."/>
            <person name="Woyke T."/>
        </authorList>
    </citation>
    <scope>NUCLEOTIDE SEQUENCE [LARGE SCALE GENOMIC DNA]</scope>
    <source>
        <strain evidence="2">ATCC 27775 / DSM 1100 / LMG 10767 / O</strain>
    </source>
</reference>
<accession>F4L6W3</accession>
<dbReference type="KEGG" id="hhy:Halhy_4070"/>
<dbReference type="HOGENOM" id="CLU_2649412_0_0_10"/>
<sequence>MNIQAEKLKLIEWVVQLNDIAVLSQIKEIMDSVKPIENLSILSLDELKKRAIMANQNIENGEVYLLEDVMNEDWDQ</sequence>
<dbReference type="Proteomes" id="UP000008461">
    <property type="component" value="Chromosome"/>
</dbReference>